<reference evidence="1" key="2">
    <citation type="journal article" date="2019" name="IMA Fungus">
        <title>Genome sequencing and comparison of five Tilletia species to identify candidate genes for the detection of regulated species infecting wheat.</title>
        <authorList>
            <person name="Nguyen H.D.T."/>
            <person name="Sultana T."/>
            <person name="Kesanakurti P."/>
            <person name="Hambleton S."/>
        </authorList>
    </citation>
    <scope>NUCLEOTIDE SEQUENCE</scope>
    <source>
        <strain evidence="1">DAOMC 236422</strain>
    </source>
</reference>
<keyword evidence="2" id="KW-1185">Reference proteome</keyword>
<accession>A0A8X7NDU0</accession>
<comment type="caution">
    <text evidence="1">The sequence shown here is derived from an EMBL/GenBank/DDBJ whole genome shotgun (WGS) entry which is preliminary data.</text>
</comment>
<reference evidence="1" key="1">
    <citation type="submission" date="2016-04" db="EMBL/GenBank/DDBJ databases">
        <authorList>
            <person name="Nguyen H.D."/>
            <person name="Samba Siva P."/>
            <person name="Cullis J."/>
            <person name="Levesque C.A."/>
            <person name="Hambleton S."/>
        </authorList>
    </citation>
    <scope>NUCLEOTIDE SEQUENCE</scope>
    <source>
        <strain evidence="1">DAOMC 236422</strain>
    </source>
</reference>
<proteinExistence type="predicted"/>
<dbReference type="AlphaFoldDB" id="A0A8X7NDU0"/>
<gene>
    <name evidence="1" type="ORF">A4X09_0g1305</name>
</gene>
<evidence type="ECO:0000313" key="1">
    <source>
        <dbReference type="EMBL" id="KAE8271052.1"/>
    </source>
</evidence>
<dbReference type="EMBL" id="LWDG02000029">
    <property type="protein sequence ID" value="KAE8271052.1"/>
    <property type="molecule type" value="Genomic_DNA"/>
</dbReference>
<protein>
    <submittedName>
        <fullName evidence="1">Uncharacterized protein</fullName>
    </submittedName>
</protein>
<sequence>MLEPEEMLGRLAGGEDSCAYRNVEDLLRMVMDEKLLWDEASSAMYQMFSGKRNGIFDGRHLEHIKVLLERAEKNRTNDTGEQSKYLLVMAQCPRYSCHSLDSHEEGPVGNQLTHRYLKAISLAARALGECDTVPLFYNVLPFCNTRACTPPPLPPTGLQQLEERGFSRAATPELQPLSRPAVLTGLLRVREEVLRNEDIKVVGKIVLGHAAFRYTGVPSNVGRTTTSTRTIYAEKYPGPGRYLARPAEEW</sequence>
<evidence type="ECO:0000313" key="2">
    <source>
        <dbReference type="Proteomes" id="UP000078113"/>
    </source>
</evidence>
<name>A0A8X7NDU0_9BASI</name>
<dbReference type="Proteomes" id="UP000078113">
    <property type="component" value="Unassembled WGS sequence"/>
</dbReference>
<organism evidence="1 2">
    <name type="scientific">Tilletia walkeri</name>
    <dbReference type="NCBI Taxonomy" id="117179"/>
    <lineage>
        <taxon>Eukaryota</taxon>
        <taxon>Fungi</taxon>
        <taxon>Dikarya</taxon>
        <taxon>Basidiomycota</taxon>
        <taxon>Ustilaginomycotina</taxon>
        <taxon>Exobasidiomycetes</taxon>
        <taxon>Tilletiales</taxon>
        <taxon>Tilletiaceae</taxon>
        <taxon>Tilletia</taxon>
    </lineage>
</organism>